<dbReference type="Proteomes" id="UP000253034">
    <property type="component" value="Unassembled WGS sequence"/>
</dbReference>
<proteinExistence type="predicted"/>
<evidence type="ECO:0000313" key="3">
    <source>
        <dbReference type="Proteomes" id="UP000253034"/>
    </source>
</evidence>
<dbReference type="AlphaFoldDB" id="A0A369BCT4"/>
<dbReference type="RefSeq" id="WP_114296810.1">
    <property type="nucleotide sequence ID" value="NZ_QPJT01000005.1"/>
</dbReference>
<keyword evidence="1" id="KW-1133">Transmembrane helix</keyword>
<protein>
    <submittedName>
        <fullName evidence="2">Uncharacterized protein</fullName>
    </submittedName>
</protein>
<keyword evidence="1" id="KW-0812">Transmembrane</keyword>
<feature type="transmembrane region" description="Helical" evidence="1">
    <location>
        <begin position="21"/>
        <end position="39"/>
    </location>
</feature>
<gene>
    <name evidence="2" type="ORF">DFR58_10515</name>
</gene>
<evidence type="ECO:0000256" key="1">
    <source>
        <dbReference type="SAM" id="Phobius"/>
    </source>
</evidence>
<dbReference type="EMBL" id="QPJT01000005">
    <property type="protein sequence ID" value="RCX18257.1"/>
    <property type="molecule type" value="Genomic_DNA"/>
</dbReference>
<comment type="caution">
    <text evidence="2">The sequence shown here is derived from an EMBL/GenBank/DDBJ whole genome shotgun (WGS) entry which is preliminary data.</text>
</comment>
<evidence type="ECO:0000313" key="2">
    <source>
        <dbReference type="EMBL" id="RCX18257.1"/>
    </source>
</evidence>
<accession>A0A369BCT4</accession>
<name>A0A369BCT4_9FIRM</name>
<reference evidence="2 3" key="1">
    <citation type="submission" date="2018-07" db="EMBL/GenBank/DDBJ databases">
        <title>Genomic Encyclopedia of Type Strains, Phase IV (KMG-IV): sequencing the most valuable type-strain genomes for metagenomic binning, comparative biology and taxonomic classification.</title>
        <authorList>
            <person name="Goeker M."/>
        </authorList>
    </citation>
    <scope>NUCLEOTIDE SEQUENCE [LARGE SCALE GENOMIC DNA]</scope>
    <source>
        <strain evidence="2 3">DSM 27016</strain>
    </source>
</reference>
<keyword evidence="1" id="KW-0472">Membrane</keyword>
<sequence length="71" mass="7595">MDRKEFISRIKSSRGDIGIKQIAVTVAVIVVIGAAVTIITGNGGLLSKWINQIWDMFIDYIKNTVGGTGGS</sequence>
<organism evidence="2 3">
    <name type="scientific">Anaerobacterium chartisolvens</name>
    <dbReference type="NCBI Taxonomy" id="1297424"/>
    <lineage>
        <taxon>Bacteria</taxon>
        <taxon>Bacillati</taxon>
        <taxon>Bacillota</taxon>
        <taxon>Clostridia</taxon>
        <taxon>Eubacteriales</taxon>
        <taxon>Oscillospiraceae</taxon>
        <taxon>Anaerobacterium</taxon>
    </lineage>
</organism>
<keyword evidence="3" id="KW-1185">Reference proteome</keyword>